<evidence type="ECO:0000259" key="1">
    <source>
        <dbReference type="PROSITE" id="PS50011"/>
    </source>
</evidence>
<dbReference type="InterPro" id="IPR011009">
    <property type="entry name" value="Kinase-like_dom_sf"/>
</dbReference>
<dbReference type="EMBL" id="CAJVPV010020785">
    <property type="protein sequence ID" value="CAG8715792.1"/>
    <property type="molecule type" value="Genomic_DNA"/>
</dbReference>
<comment type="caution">
    <text evidence="2">The sequence shown here is derived from an EMBL/GenBank/DDBJ whole genome shotgun (WGS) entry which is preliminary data.</text>
</comment>
<dbReference type="GO" id="GO:0005524">
    <property type="term" value="F:ATP binding"/>
    <property type="evidence" value="ECO:0007669"/>
    <property type="project" value="InterPro"/>
</dbReference>
<gene>
    <name evidence="2" type="ORF">AMORRO_LOCUS12993</name>
</gene>
<dbReference type="PROSITE" id="PS50011">
    <property type="entry name" value="PROTEIN_KINASE_DOM"/>
    <property type="match status" value="1"/>
</dbReference>
<keyword evidence="3" id="KW-1185">Reference proteome</keyword>
<reference evidence="2" key="1">
    <citation type="submission" date="2021-06" db="EMBL/GenBank/DDBJ databases">
        <authorList>
            <person name="Kallberg Y."/>
            <person name="Tangrot J."/>
            <person name="Rosling A."/>
        </authorList>
    </citation>
    <scope>NUCLEOTIDE SEQUENCE</scope>
    <source>
        <strain evidence="2">CL551</strain>
    </source>
</reference>
<dbReference type="OrthoDB" id="6718656at2759"/>
<dbReference type="SUPFAM" id="SSF56112">
    <property type="entry name" value="Protein kinase-like (PK-like)"/>
    <property type="match status" value="1"/>
</dbReference>
<name>A0A9N9N976_9GLOM</name>
<dbReference type="GO" id="GO:0005737">
    <property type="term" value="C:cytoplasm"/>
    <property type="evidence" value="ECO:0007669"/>
    <property type="project" value="TreeGrafter"/>
</dbReference>
<dbReference type="AlphaFoldDB" id="A0A9N9N976"/>
<feature type="domain" description="Protein kinase" evidence="1">
    <location>
        <begin position="1"/>
        <end position="139"/>
    </location>
</feature>
<proteinExistence type="predicted"/>
<evidence type="ECO:0000313" key="3">
    <source>
        <dbReference type="Proteomes" id="UP000789342"/>
    </source>
</evidence>
<dbReference type="Pfam" id="PF00069">
    <property type="entry name" value="Pkinase"/>
    <property type="match status" value="1"/>
</dbReference>
<evidence type="ECO:0000313" key="2">
    <source>
        <dbReference type="EMBL" id="CAG8715792.1"/>
    </source>
</evidence>
<accession>A0A9N9N976</accession>
<dbReference type="GO" id="GO:0007165">
    <property type="term" value="P:signal transduction"/>
    <property type="evidence" value="ECO:0007669"/>
    <property type="project" value="TreeGrafter"/>
</dbReference>
<dbReference type="InterPro" id="IPR000719">
    <property type="entry name" value="Prot_kinase_dom"/>
</dbReference>
<dbReference type="Gene3D" id="1.10.510.10">
    <property type="entry name" value="Transferase(Phosphotransferase) domain 1"/>
    <property type="match status" value="1"/>
</dbReference>
<dbReference type="InterPro" id="IPR050167">
    <property type="entry name" value="Ser_Thr_protein_kinase"/>
</dbReference>
<sequence>NKTYHKNLHCGNVMKFFNCNIADLGLCGPSNSSEPRGVYGSLPFVAPEVLAGGPFSVKADIYSFAFIMWELSSGRPPFSDRPHDHSLALEICHGFRESICQLLGIDEGNRDNIDELDRTLASEVIDQDHKVPLDIHPFAFYTSKFLLFPNLPEPRNSAKVEPVTNTLYSNVGEILQAEDEITYEEYDTNCPPPPESDGEHIF</sequence>
<dbReference type="PANTHER" id="PTHR23257">
    <property type="entry name" value="SERINE-THREONINE PROTEIN KINASE"/>
    <property type="match status" value="1"/>
</dbReference>
<organism evidence="2 3">
    <name type="scientific">Acaulospora morrowiae</name>
    <dbReference type="NCBI Taxonomy" id="94023"/>
    <lineage>
        <taxon>Eukaryota</taxon>
        <taxon>Fungi</taxon>
        <taxon>Fungi incertae sedis</taxon>
        <taxon>Mucoromycota</taxon>
        <taxon>Glomeromycotina</taxon>
        <taxon>Glomeromycetes</taxon>
        <taxon>Diversisporales</taxon>
        <taxon>Acaulosporaceae</taxon>
        <taxon>Acaulospora</taxon>
    </lineage>
</organism>
<feature type="non-terminal residue" evidence="2">
    <location>
        <position position="1"/>
    </location>
</feature>
<dbReference type="GO" id="GO:0004672">
    <property type="term" value="F:protein kinase activity"/>
    <property type="evidence" value="ECO:0007669"/>
    <property type="project" value="InterPro"/>
</dbReference>
<protein>
    <submittedName>
        <fullName evidence="2">16682_t:CDS:1</fullName>
    </submittedName>
</protein>
<dbReference type="Proteomes" id="UP000789342">
    <property type="component" value="Unassembled WGS sequence"/>
</dbReference>